<feature type="compositionally biased region" description="Basic and acidic residues" evidence="1">
    <location>
        <begin position="218"/>
        <end position="266"/>
    </location>
</feature>
<evidence type="ECO:0000313" key="5">
    <source>
        <dbReference type="Proteomes" id="UP000438429"/>
    </source>
</evidence>
<dbReference type="EMBL" id="VEVO01000002">
    <property type="protein sequence ID" value="KAF0046281.1"/>
    <property type="molecule type" value="Genomic_DNA"/>
</dbReference>
<dbReference type="EMBL" id="CP026243">
    <property type="protein sequence ID" value="AWO95543.1"/>
    <property type="molecule type" value="Genomic_DNA"/>
</dbReference>
<keyword evidence="4" id="KW-1185">Reference proteome</keyword>
<feature type="region of interest" description="Disordered" evidence="1">
    <location>
        <begin position="215"/>
        <end position="266"/>
    </location>
</feature>
<evidence type="ECO:0000313" key="3">
    <source>
        <dbReference type="EMBL" id="KAF0046281.1"/>
    </source>
</evidence>
<proteinExistence type="predicted"/>
<protein>
    <submittedName>
        <fullName evidence="2">Uncharacterized protein</fullName>
    </submittedName>
</protein>
<organism evidence="2 4">
    <name type="scientific">Scophthalmus maximus</name>
    <name type="common">Turbot</name>
    <name type="synonym">Psetta maxima</name>
    <dbReference type="NCBI Taxonomy" id="52904"/>
    <lineage>
        <taxon>Eukaryota</taxon>
        <taxon>Metazoa</taxon>
        <taxon>Chordata</taxon>
        <taxon>Craniata</taxon>
        <taxon>Vertebrata</taxon>
        <taxon>Euteleostomi</taxon>
        <taxon>Actinopterygii</taxon>
        <taxon>Neopterygii</taxon>
        <taxon>Teleostei</taxon>
        <taxon>Neoteleostei</taxon>
        <taxon>Acanthomorphata</taxon>
        <taxon>Carangaria</taxon>
        <taxon>Pleuronectiformes</taxon>
        <taxon>Pleuronectoidei</taxon>
        <taxon>Scophthalmidae</taxon>
        <taxon>Scophthalmus</taxon>
    </lineage>
</organism>
<evidence type="ECO:0000313" key="2">
    <source>
        <dbReference type="EMBL" id="AWO95543.1"/>
    </source>
</evidence>
<dbReference type="AlphaFoldDB" id="A0A2U9AV56"/>
<dbReference type="Proteomes" id="UP000438429">
    <property type="component" value="Unassembled WGS sequence"/>
</dbReference>
<evidence type="ECO:0000256" key="1">
    <source>
        <dbReference type="SAM" id="MobiDB-lite"/>
    </source>
</evidence>
<gene>
    <name evidence="3" type="ORF">F2P81_002810</name>
    <name evidence="2" type="ORF">SMAX5B_003908</name>
</gene>
<accession>A0A2U9AV56</accession>
<dbReference type="Proteomes" id="UP000246464">
    <property type="component" value="Chromosome 1"/>
</dbReference>
<reference evidence="3 5" key="2">
    <citation type="submission" date="2019-06" db="EMBL/GenBank/DDBJ databases">
        <title>Draft genomes of female and male turbot (Scophthalmus maximus).</title>
        <authorList>
            <person name="Xu H."/>
            <person name="Xu X.-W."/>
            <person name="Shao C."/>
            <person name="Chen S."/>
        </authorList>
    </citation>
    <scope>NUCLEOTIDE SEQUENCE [LARGE SCALE GENOMIC DNA]</scope>
    <source>
        <strain evidence="3">Ysfricsl-2016a</strain>
        <tissue evidence="3">Blood</tissue>
    </source>
</reference>
<feature type="compositionally biased region" description="Basic and acidic residues" evidence="1">
    <location>
        <begin position="7"/>
        <end position="17"/>
    </location>
</feature>
<reference evidence="2 4" key="1">
    <citation type="submission" date="2017-12" db="EMBL/GenBank/DDBJ databases">
        <title>Integrating genomic resources of turbot (Scophthalmus maximus) in depth evaluation of genetic and physical mapping variation across individuals.</title>
        <authorList>
            <person name="Martinez P."/>
        </authorList>
    </citation>
    <scope>NUCLEOTIDE SEQUENCE [LARGE SCALE GENOMIC DNA]</scope>
</reference>
<name>A0A2U9AV56_SCOMX</name>
<feature type="region of interest" description="Disordered" evidence="1">
    <location>
        <begin position="1"/>
        <end position="27"/>
    </location>
</feature>
<sequence length="266" mass="31712">MQWNENSRAESFGHMESGDGPSNQSQDMTMLQSCFQGFKMENWQLAKEFTALKKQLARVTSSWKEEKGKLLDERINAALRAREELDDMVKKIEQSRARRMDMGEQMGDMKEKIETKNLDIALLNEHLRRREAETQQLEAEIVQSDSVWQDRVALEQRLRSEQEANTRAEEELDKKLGEAEERWLSIQHDSQRLVDQMEEDVNLLILKNEELQELVLMSDKEKARGKEEEKEEEKRLKRERKGQEKKEKKEREKEEKKEMKKREEEK</sequence>
<evidence type="ECO:0000313" key="4">
    <source>
        <dbReference type="Proteomes" id="UP000246464"/>
    </source>
</evidence>